<feature type="compositionally biased region" description="Polar residues" evidence="1">
    <location>
        <begin position="397"/>
        <end position="416"/>
    </location>
</feature>
<dbReference type="PANTHER" id="PTHR31286:SF178">
    <property type="entry name" value="DUF4283 DOMAIN-CONTAINING PROTEIN"/>
    <property type="match status" value="1"/>
</dbReference>
<evidence type="ECO:0000259" key="3">
    <source>
        <dbReference type="Pfam" id="PF14392"/>
    </source>
</evidence>
<feature type="region of interest" description="Disordered" evidence="1">
    <location>
        <begin position="397"/>
        <end position="469"/>
    </location>
</feature>
<feature type="domain" description="DUF4283" evidence="2">
    <location>
        <begin position="32"/>
        <end position="110"/>
    </location>
</feature>
<dbReference type="SUPFAM" id="SSF56219">
    <property type="entry name" value="DNase I-like"/>
    <property type="match status" value="1"/>
</dbReference>
<dbReference type="InterPro" id="IPR025836">
    <property type="entry name" value="Zn_knuckle_CX2CX4HX4C"/>
</dbReference>
<name>A0A7G2DU03_ARATH</name>
<dbReference type="InterPro" id="IPR040256">
    <property type="entry name" value="At4g02000-like"/>
</dbReference>
<dbReference type="PANTHER" id="PTHR31286">
    <property type="entry name" value="GLYCINE-RICH CELL WALL STRUCTURAL PROTEIN 1.8-LIKE"/>
    <property type="match status" value="1"/>
</dbReference>
<accession>A0A7G2DU03</accession>
<evidence type="ECO:0000256" key="1">
    <source>
        <dbReference type="SAM" id="MobiDB-lite"/>
    </source>
</evidence>
<dbReference type="InterPro" id="IPR036691">
    <property type="entry name" value="Endo/exonu/phosph_ase_sf"/>
</dbReference>
<protein>
    <submittedName>
        <fullName evidence="4">(thale cress) hypothetical protein</fullName>
    </submittedName>
</protein>
<feature type="compositionally biased region" description="Basic residues" evidence="1">
    <location>
        <begin position="417"/>
        <end position="433"/>
    </location>
</feature>
<sequence>MSAAMDRTLMEKSLDDKDESFEMPNLPDLMSCERNKLCLIGRVLNPSCQPMKHLIRNMPRKWQKEGKVKGVALSDERFQFIFDSKHDLEDVLAKGVHSFNEWSIIVDRWYEHPPDDYLRFMPLWVQIWNIPVNYYTEKAITKLGDLIGEVKEVVFNPDLHQAQKFVRVKVLFDVSRPLRRSKVINFKHGESATVKFHYERIQKRCYECQRLTHEKDMCPLLIKARQDKAAAWRQGVSISKAPPQPVLKEGDPLFGVLQESQVGLDPNTGRPRIAPEVLEGMRQYLRVANAEERSIRVERVIQSVREAEKDPFTQKTVLRLEALPLVHHDLSKEKGLVFGYDQEESSSQGISFNLNLSSGVAESSQPQDAREWLLKKPIRNSFTEAGSFLALSQPFPNSSTVQSPNLFEIGSTGTTTKKAKQRNRPPKHARKPKPRDPLCSLSDQKLKEGAASGSKKKRKAVDKELPSKGNSFTWGGKRGDLYIQSRLDRCFRNKNWFKAFPVSNQEFLDKRGSDHRPVLVRLDKTTVEYRGNFRRVSTMEKLKMCRSALSKWKQENNCNSLTRITQARAALEFEQSSDFPSTELVWALSGVPTPEFGFQNSSIFANIQFLFELSFLARVPVQIGDDVQEWFLAQSLIRLVEPEENNRADPCRPRWDPPPIGWVKCNVGAVWSGKKKFCGGSWVVRDDRGQVLLHSRRAFGNLTTKKDNQITCVLWAIESMASHRLSKVLFAFEPGDLLFAFIRSKAWPSFALQVSELTHFLEKIGD</sequence>
<dbReference type="Pfam" id="PF14392">
    <property type="entry name" value="zf-CCHC_4"/>
    <property type="match status" value="1"/>
</dbReference>
<dbReference type="EMBL" id="LR881466">
    <property type="protein sequence ID" value="CAD5314010.1"/>
    <property type="molecule type" value="Genomic_DNA"/>
</dbReference>
<proteinExistence type="predicted"/>
<dbReference type="AlphaFoldDB" id="A0A7G2DU03"/>
<dbReference type="Proteomes" id="UP000516314">
    <property type="component" value="Chromosome 1"/>
</dbReference>
<gene>
    <name evidence="4" type="ORF">AT9943_LOCUS2476</name>
</gene>
<feature type="domain" description="Zinc knuckle CX2CX4HX4C" evidence="3">
    <location>
        <begin position="172"/>
        <end position="219"/>
    </location>
</feature>
<dbReference type="Gene3D" id="3.60.10.10">
    <property type="entry name" value="Endonuclease/exonuclease/phosphatase"/>
    <property type="match status" value="1"/>
</dbReference>
<organism evidence="4 5">
    <name type="scientific">Arabidopsis thaliana</name>
    <name type="common">Mouse-ear cress</name>
    <dbReference type="NCBI Taxonomy" id="3702"/>
    <lineage>
        <taxon>Eukaryota</taxon>
        <taxon>Viridiplantae</taxon>
        <taxon>Streptophyta</taxon>
        <taxon>Embryophyta</taxon>
        <taxon>Tracheophyta</taxon>
        <taxon>Spermatophyta</taxon>
        <taxon>Magnoliopsida</taxon>
        <taxon>eudicotyledons</taxon>
        <taxon>Gunneridae</taxon>
        <taxon>Pentapetalae</taxon>
        <taxon>rosids</taxon>
        <taxon>malvids</taxon>
        <taxon>Brassicales</taxon>
        <taxon>Brassicaceae</taxon>
        <taxon>Camelineae</taxon>
        <taxon>Arabidopsis</taxon>
    </lineage>
</organism>
<evidence type="ECO:0000259" key="2">
    <source>
        <dbReference type="Pfam" id="PF14111"/>
    </source>
</evidence>
<evidence type="ECO:0000313" key="5">
    <source>
        <dbReference type="Proteomes" id="UP000516314"/>
    </source>
</evidence>
<dbReference type="Pfam" id="PF14111">
    <property type="entry name" value="DUF4283"/>
    <property type="match status" value="1"/>
</dbReference>
<reference evidence="4 5" key="1">
    <citation type="submission" date="2020-09" db="EMBL/GenBank/DDBJ databases">
        <authorList>
            <person name="Ashkenazy H."/>
        </authorList>
    </citation>
    <scope>NUCLEOTIDE SEQUENCE [LARGE SCALE GENOMIC DNA]</scope>
    <source>
        <strain evidence="5">cv. Cdm-0</strain>
    </source>
</reference>
<evidence type="ECO:0000313" key="4">
    <source>
        <dbReference type="EMBL" id="CAD5314010.1"/>
    </source>
</evidence>
<dbReference type="InterPro" id="IPR025558">
    <property type="entry name" value="DUF4283"/>
</dbReference>